<dbReference type="PANTHER" id="PTHR30572">
    <property type="entry name" value="MEMBRANE COMPONENT OF TRANSPORTER-RELATED"/>
    <property type="match status" value="1"/>
</dbReference>
<evidence type="ECO:0000313" key="9">
    <source>
        <dbReference type="EMBL" id="GAA4201817.1"/>
    </source>
</evidence>
<name>A0ABP8BA15_9SPHI</name>
<protein>
    <submittedName>
        <fullName evidence="9">ABC transporter permease</fullName>
    </submittedName>
</protein>
<dbReference type="Pfam" id="PF02687">
    <property type="entry name" value="FtsX"/>
    <property type="match status" value="1"/>
</dbReference>
<accession>A0ABP8BA15</accession>
<evidence type="ECO:0000259" key="8">
    <source>
        <dbReference type="Pfam" id="PF12704"/>
    </source>
</evidence>
<dbReference type="PANTHER" id="PTHR30572:SF18">
    <property type="entry name" value="ABC-TYPE MACROLIDE FAMILY EXPORT SYSTEM PERMEASE COMPONENT 2"/>
    <property type="match status" value="1"/>
</dbReference>
<evidence type="ECO:0000256" key="3">
    <source>
        <dbReference type="ARBA" id="ARBA00022692"/>
    </source>
</evidence>
<keyword evidence="4 6" id="KW-1133">Transmembrane helix</keyword>
<sequence>MVATAFMDKVLSPDYPDYKRNHSLYVTTMEFKNSKEGWMNRSDVSYYFLDHYVSKLKTVNKIGISSSAKASNAYVNNKKLVIEYKYTNADFWNILEYKFLAGKAFQQREIDNAELVAVISEETKKDYFGDEENVIGKSISADNINYRVIGVVANVSKTLQNFCADMYIPYTLSKDYKNTDLMGGFGAVLLAKSEADLPKMKKEYDLMIKKVPIPKDFDRLYCNADPYFASMTRRIAGDGTNDGLTKAVSIISLFVLLFLLLPTINLVNINITRIMERSSEIGVRKAFGASSKTLVYQFIIENLILTFLGAIIGLILSVIVIFLINDANIVSNMRLSMNFTVLCYSLIACVFFGMLSGVYPAWRMSKLNIVKALKAQ</sequence>
<proteinExistence type="predicted"/>
<organism evidence="9 10">
    <name type="scientific">Pedobacter jeongneungensis</name>
    <dbReference type="NCBI Taxonomy" id="947309"/>
    <lineage>
        <taxon>Bacteria</taxon>
        <taxon>Pseudomonadati</taxon>
        <taxon>Bacteroidota</taxon>
        <taxon>Sphingobacteriia</taxon>
        <taxon>Sphingobacteriales</taxon>
        <taxon>Sphingobacteriaceae</taxon>
        <taxon>Pedobacter</taxon>
    </lineage>
</organism>
<evidence type="ECO:0000256" key="1">
    <source>
        <dbReference type="ARBA" id="ARBA00004651"/>
    </source>
</evidence>
<keyword evidence="5 6" id="KW-0472">Membrane</keyword>
<keyword evidence="2" id="KW-1003">Cell membrane</keyword>
<evidence type="ECO:0000256" key="4">
    <source>
        <dbReference type="ARBA" id="ARBA00022989"/>
    </source>
</evidence>
<evidence type="ECO:0000256" key="6">
    <source>
        <dbReference type="SAM" id="Phobius"/>
    </source>
</evidence>
<feature type="domain" description="MacB-like periplasmic core" evidence="8">
    <location>
        <begin position="55"/>
        <end position="202"/>
    </location>
</feature>
<feature type="domain" description="ABC3 transporter permease C-terminal" evidence="7">
    <location>
        <begin position="253"/>
        <end position="369"/>
    </location>
</feature>
<feature type="transmembrane region" description="Helical" evidence="6">
    <location>
        <begin position="247"/>
        <end position="267"/>
    </location>
</feature>
<dbReference type="Proteomes" id="UP001501772">
    <property type="component" value="Unassembled WGS sequence"/>
</dbReference>
<dbReference type="InterPro" id="IPR025857">
    <property type="entry name" value="MacB_PCD"/>
</dbReference>
<evidence type="ECO:0000256" key="2">
    <source>
        <dbReference type="ARBA" id="ARBA00022475"/>
    </source>
</evidence>
<evidence type="ECO:0000259" key="7">
    <source>
        <dbReference type="Pfam" id="PF02687"/>
    </source>
</evidence>
<comment type="subcellular location">
    <subcellularLocation>
        <location evidence="1">Cell membrane</location>
        <topology evidence="1">Multi-pass membrane protein</topology>
    </subcellularLocation>
</comment>
<dbReference type="Pfam" id="PF12704">
    <property type="entry name" value="MacB_PCD"/>
    <property type="match status" value="1"/>
</dbReference>
<dbReference type="EMBL" id="BAABBY010000003">
    <property type="protein sequence ID" value="GAA4201817.1"/>
    <property type="molecule type" value="Genomic_DNA"/>
</dbReference>
<evidence type="ECO:0000256" key="5">
    <source>
        <dbReference type="ARBA" id="ARBA00023136"/>
    </source>
</evidence>
<gene>
    <name evidence="9" type="ORF">GCM10022289_15780</name>
</gene>
<dbReference type="InterPro" id="IPR003838">
    <property type="entry name" value="ABC3_permease_C"/>
</dbReference>
<reference evidence="10" key="1">
    <citation type="journal article" date="2019" name="Int. J. Syst. Evol. Microbiol.">
        <title>The Global Catalogue of Microorganisms (GCM) 10K type strain sequencing project: providing services to taxonomists for standard genome sequencing and annotation.</title>
        <authorList>
            <consortium name="The Broad Institute Genomics Platform"/>
            <consortium name="The Broad Institute Genome Sequencing Center for Infectious Disease"/>
            <person name="Wu L."/>
            <person name="Ma J."/>
        </authorList>
    </citation>
    <scope>NUCLEOTIDE SEQUENCE [LARGE SCALE GENOMIC DNA]</scope>
    <source>
        <strain evidence="10">JCM 17626</strain>
    </source>
</reference>
<comment type="caution">
    <text evidence="9">The sequence shown here is derived from an EMBL/GenBank/DDBJ whole genome shotgun (WGS) entry which is preliminary data.</text>
</comment>
<evidence type="ECO:0000313" key="10">
    <source>
        <dbReference type="Proteomes" id="UP001501772"/>
    </source>
</evidence>
<keyword evidence="10" id="KW-1185">Reference proteome</keyword>
<keyword evidence="3 6" id="KW-0812">Transmembrane</keyword>
<feature type="transmembrane region" description="Helical" evidence="6">
    <location>
        <begin position="303"/>
        <end position="324"/>
    </location>
</feature>
<feature type="transmembrane region" description="Helical" evidence="6">
    <location>
        <begin position="336"/>
        <end position="362"/>
    </location>
</feature>
<dbReference type="InterPro" id="IPR050250">
    <property type="entry name" value="Macrolide_Exporter_MacB"/>
</dbReference>